<protein>
    <submittedName>
        <fullName evidence="1">Uncharacterized protein</fullName>
    </submittedName>
</protein>
<evidence type="ECO:0000313" key="1">
    <source>
        <dbReference type="EMBL" id="MEK8027276.1"/>
    </source>
</evidence>
<keyword evidence="2" id="KW-1185">Reference proteome</keyword>
<reference evidence="1 2" key="1">
    <citation type="submission" date="2024-04" db="EMBL/GenBank/DDBJ databases">
        <title>Novel species of the genus Ideonella isolated from streams.</title>
        <authorList>
            <person name="Lu H."/>
        </authorList>
    </citation>
    <scope>NUCLEOTIDE SEQUENCE [LARGE SCALE GENOMIC DNA]</scope>
    <source>
        <strain evidence="1 2">BYS139W</strain>
    </source>
</reference>
<evidence type="ECO:0000313" key="2">
    <source>
        <dbReference type="Proteomes" id="UP001368500"/>
    </source>
</evidence>
<accession>A0ABU9BBV5</accession>
<gene>
    <name evidence="1" type="ORF">AACH11_15025</name>
</gene>
<name>A0ABU9BBV5_9BURK</name>
<sequence length="105" mass="11826">MTESEKLALAAHLHVVMRRRIGRVTDVEWMVQDPAYARAMIDIAMGCGHEDVQERARKLQTALFPPRSRPLVEAQATEPVEPRRPVRQPLADLVNGARTYVGGLR</sequence>
<dbReference type="Proteomes" id="UP001368500">
    <property type="component" value="Unassembled WGS sequence"/>
</dbReference>
<comment type="caution">
    <text evidence="1">The sequence shown here is derived from an EMBL/GenBank/DDBJ whole genome shotgun (WGS) entry which is preliminary data.</text>
</comment>
<dbReference type="RefSeq" id="WP_341375052.1">
    <property type="nucleotide sequence ID" value="NZ_JBBUTF010000013.1"/>
</dbReference>
<dbReference type="EMBL" id="JBBUTF010000013">
    <property type="protein sequence ID" value="MEK8027276.1"/>
    <property type="molecule type" value="Genomic_DNA"/>
</dbReference>
<organism evidence="1 2">
    <name type="scientific">Pseudaquabacterium rugosum</name>
    <dbReference type="NCBI Taxonomy" id="2984194"/>
    <lineage>
        <taxon>Bacteria</taxon>
        <taxon>Pseudomonadati</taxon>
        <taxon>Pseudomonadota</taxon>
        <taxon>Betaproteobacteria</taxon>
        <taxon>Burkholderiales</taxon>
        <taxon>Sphaerotilaceae</taxon>
        <taxon>Pseudaquabacterium</taxon>
    </lineage>
</organism>
<proteinExistence type="predicted"/>